<keyword evidence="5" id="KW-0571">Peptide transport</keyword>
<evidence type="ECO:0000256" key="3">
    <source>
        <dbReference type="ARBA" id="ARBA00022475"/>
    </source>
</evidence>
<feature type="transmembrane region" description="Helical" evidence="9">
    <location>
        <begin position="239"/>
        <end position="259"/>
    </location>
</feature>
<dbReference type="KEGG" id="fsr:KQR59_02645"/>
<feature type="transmembrane region" description="Helical" evidence="9">
    <location>
        <begin position="147"/>
        <end position="167"/>
    </location>
</feature>
<keyword evidence="5" id="KW-0653">Protein transport</keyword>
<evidence type="ECO:0000259" key="10">
    <source>
        <dbReference type="PROSITE" id="PS50850"/>
    </source>
</evidence>
<evidence type="ECO:0000256" key="7">
    <source>
        <dbReference type="ARBA" id="ARBA00023136"/>
    </source>
</evidence>
<feature type="transmembrane region" description="Helical" evidence="9">
    <location>
        <begin position="452"/>
        <end position="470"/>
    </location>
</feature>
<feature type="domain" description="Major facilitator superfamily (MFS) profile" evidence="10">
    <location>
        <begin position="17"/>
        <end position="474"/>
    </location>
</feature>
<protein>
    <submittedName>
        <fullName evidence="11">Oligopeptide:H+ symporter</fullName>
    </submittedName>
</protein>
<dbReference type="InterPro" id="IPR050171">
    <property type="entry name" value="MFS_Transporters"/>
</dbReference>
<evidence type="ECO:0000256" key="8">
    <source>
        <dbReference type="RuleBase" id="RU003755"/>
    </source>
</evidence>
<dbReference type="InterPro" id="IPR020846">
    <property type="entry name" value="MFS_dom"/>
</dbReference>
<proteinExistence type="inferred from homology"/>
<feature type="transmembrane region" description="Helical" evidence="9">
    <location>
        <begin position="179"/>
        <end position="198"/>
    </location>
</feature>
<reference evidence="11 12" key="1">
    <citation type="submission" date="2021-06" db="EMBL/GenBank/DDBJ databases">
        <title>Ulceroglandular infection and bacteremia caused by Francisella salimarina in an immunocompromised patient, France.</title>
        <authorList>
            <person name="Hennebique A."/>
            <person name="Caspar Y."/>
            <person name="Maurin M."/>
            <person name="Boisset S."/>
            <person name="Pelloux I."/>
            <person name="Gallego-Hernanz M.P."/>
            <person name="Burucoa C."/>
            <person name="Cazenave-Roblot F."/>
            <person name="Plouzeau C."/>
            <person name="Rammaert B."/>
        </authorList>
    </citation>
    <scope>NUCLEOTIDE SEQUENCE [LARGE SCALE GENOMIC DNA]</scope>
    <source>
        <strain evidence="11 12">CHUGA-F75</strain>
    </source>
</reference>
<feature type="transmembrane region" description="Helical" evidence="9">
    <location>
        <begin position="343"/>
        <end position="364"/>
    </location>
</feature>
<sequence length="475" mass="53023">MRTYKRDIHDAAEEKKVLTLTALAEFAERYGYYVVQSLLIFFLIEKFNISQEVSASLVGTTLAMIYISAIVGGYIAESLLGYYRSGLLGSFLMLVGFFLLASTVSQTALYLGLSLVCISSGLIKSNMAAFIGRFYDRSSYDHTRRDFGFNVFYMGINLGGFLGLVLAMSLKDHFGYDAAFYSSLVVSFGMLILLSVGYKIIDKHLLDVTINLSVILKVTVILFVYITLLFFIFQFPEVANFSVLGSLFVSLIILFISVRKSSFTKVFVAMIFFGLSIIYWALYFQMFISLLLFTEYTVKQYLLNSSQILSVVSVTILLFAVVMGKLWIYLGRRNLMTNDIDKFNMAFVIMILSFLIIEIFIYATPGVDKVSPFAFIIGYFFIGISELCISAIGLSLVTKIAPKGFVALYMGIWLITLGIGGKLGGLLSSYFYVPESNVVLAKANISDALDTFVVIAVLTSLFIVLVRKYVNRNAT</sequence>
<feature type="transmembrane region" description="Helical" evidence="9">
    <location>
        <begin position="406"/>
        <end position="432"/>
    </location>
</feature>
<dbReference type="PROSITE" id="PS01023">
    <property type="entry name" value="PTR2_2"/>
    <property type="match status" value="1"/>
</dbReference>
<dbReference type="Proteomes" id="UP000683421">
    <property type="component" value="Chromosome"/>
</dbReference>
<keyword evidence="4 8" id="KW-0812">Transmembrane</keyword>
<evidence type="ECO:0000256" key="1">
    <source>
        <dbReference type="ARBA" id="ARBA00004651"/>
    </source>
</evidence>
<comment type="subcellular location">
    <subcellularLocation>
        <location evidence="1">Cell membrane</location>
        <topology evidence="1">Multi-pass membrane protein</topology>
    </subcellularLocation>
    <subcellularLocation>
        <location evidence="8">Membrane</location>
        <topology evidence="8">Multi-pass membrane protein</topology>
    </subcellularLocation>
</comment>
<evidence type="ECO:0000256" key="6">
    <source>
        <dbReference type="ARBA" id="ARBA00022989"/>
    </source>
</evidence>
<dbReference type="PROSITE" id="PS50850">
    <property type="entry name" value="MFS"/>
    <property type="match status" value="1"/>
</dbReference>
<evidence type="ECO:0000313" key="12">
    <source>
        <dbReference type="Proteomes" id="UP000683421"/>
    </source>
</evidence>
<dbReference type="GO" id="GO:1904680">
    <property type="term" value="F:peptide transmembrane transporter activity"/>
    <property type="evidence" value="ECO:0007669"/>
    <property type="project" value="InterPro"/>
</dbReference>
<evidence type="ECO:0000256" key="5">
    <source>
        <dbReference type="ARBA" id="ARBA00022856"/>
    </source>
</evidence>
<accession>A0AAJ4TLD4</accession>
<keyword evidence="2 8" id="KW-0813">Transport</keyword>
<dbReference type="NCBIfam" id="TIGR00924">
    <property type="entry name" value="yjdL_sub1_fam"/>
    <property type="match status" value="1"/>
</dbReference>
<evidence type="ECO:0000313" key="11">
    <source>
        <dbReference type="EMBL" id="QWU99793.1"/>
    </source>
</evidence>
<name>A0AAJ4TLD4_9GAMM</name>
<keyword evidence="3" id="KW-1003">Cell membrane</keyword>
<keyword evidence="7 9" id="KW-0472">Membrane</keyword>
<evidence type="ECO:0000256" key="9">
    <source>
        <dbReference type="SAM" id="Phobius"/>
    </source>
</evidence>
<feature type="transmembrane region" description="Helical" evidence="9">
    <location>
        <begin position="370"/>
        <end position="394"/>
    </location>
</feature>
<comment type="similarity">
    <text evidence="8">Belongs to the major facilitator superfamily. Proton-dependent oligopeptide transporter (POT/PTR) (TC 2.A.17) family.</text>
</comment>
<feature type="transmembrane region" description="Helical" evidence="9">
    <location>
        <begin position="266"/>
        <end position="288"/>
    </location>
</feature>
<feature type="transmembrane region" description="Helical" evidence="9">
    <location>
        <begin position="87"/>
        <end position="104"/>
    </location>
</feature>
<feature type="transmembrane region" description="Helical" evidence="9">
    <location>
        <begin position="308"/>
        <end position="331"/>
    </location>
</feature>
<keyword evidence="6 9" id="KW-1133">Transmembrane helix</keyword>
<dbReference type="AlphaFoldDB" id="A0AAJ4TLD4"/>
<evidence type="ECO:0000256" key="2">
    <source>
        <dbReference type="ARBA" id="ARBA00022448"/>
    </source>
</evidence>
<gene>
    <name evidence="11" type="ORF">KQR59_02645</name>
</gene>
<dbReference type="InterPro" id="IPR000109">
    <property type="entry name" value="POT_fam"/>
</dbReference>
<dbReference type="Pfam" id="PF00854">
    <property type="entry name" value="PTR2"/>
    <property type="match status" value="1"/>
</dbReference>
<feature type="transmembrane region" description="Helical" evidence="9">
    <location>
        <begin position="55"/>
        <end position="75"/>
    </location>
</feature>
<evidence type="ECO:0000256" key="4">
    <source>
        <dbReference type="ARBA" id="ARBA00022692"/>
    </source>
</evidence>
<dbReference type="GO" id="GO:0006857">
    <property type="term" value="P:oligopeptide transport"/>
    <property type="evidence" value="ECO:0007669"/>
    <property type="project" value="InterPro"/>
</dbReference>
<organism evidence="11 12">
    <name type="scientific">Francisella salimarina</name>
    <dbReference type="NCBI Taxonomy" id="2599927"/>
    <lineage>
        <taxon>Bacteria</taxon>
        <taxon>Pseudomonadati</taxon>
        <taxon>Pseudomonadota</taxon>
        <taxon>Gammaproteobacteria</taxon>
        <taxon>Thiotrichales</taxon>
        <taxon>Francisellaceae</taxon>
        <taxon>Francisella</taxon>
    </lineage>
</organism>
<feature type="transmembrane region" description="Helical" evidence="9">
    <location>
        <begin position="210"/>
        <end position="233"/>
    </location>
</feature>
<keyword evidence="12" id="KW-1185">Reference proteome</keyword>
<dbReference type="InterPro" id="IPR018456">
    <property type="entry name" value="PTR2_symporter_CS"/>
</dbReference>
<dbReference type="InterPro" id="IPR005279">
    <property type="entry name" value="Dipep/tripep_permease"/>
</dbReference>
<dbReference type="PANTHER" id="PTHR23517:SF15">
    <property type="entry name" value="PROTON-DEPENDENT OLIGOPEPTIDE FAMILY TRANSPORT PROTEIN"/>
    <property type="match status" value="1"/>
</dbReference>
<dbReference type="PANTHER" id="PTHR23517">
    <property type="entry name" value="RESISTANCE PROTEIN MDTM, PUTATIVE-RELATED-RELATED"/>
    <property type="match status" value="1"/>
</dbReference>
<dbReference type="EMBL" id="CP076680">
    <property type="protein sequence ID" value="QWU99793.1"/>
    <property type="molecule type" value="Genomic_DNA"/>
</dbReference>
<dbReference type="RefSeq" id="WP_216692455.1">
    <property type="nucleotide sequence ID" value="NZ_CP076680.1"/>
</dbReference>
<dbReference type="GO" id="GO:0005886">
    <property type="term" value="C:plasma membrane"/>
    <property type="evidence" value="ECO:0007669"/>
    <property type="project" value="UniProtKB-SubCell"/>
</dbReference>